<dbReference type="Gene3D" id="3.30.420.10">
    <property type="entry name" value="Ribonuclease H-like superfamily/Ribonuclease H"/>
    <property type="match status" value="1"/>
</dbReference>
<gene>
    <name evidence="2" type="ORF">FA03_0061</name>
</gene>
<evidence type="ECO:0000259" key="1">
    <source>
        <dbReference type="SMART" id="SM00474"/>
    </source>
</evidence>
<dbReference type="GO" id="GO:0006139">
    <property type="term" value="P:nucleobase-containing compound metabolic process"/>
    <property type="evidence" value="ECO:0007669"/>
    <property type="project" value="InterPro"/>
</dbReference>
<name>A0A0D5A3Y1_PROMR</name>
<dbReference type="InterPro" id="IPR036397">
    <property type="entry name" value="RNaseH_sf"/>
</dbReference>
<proteinExistence type="predicted"/>
<dbReference type="PANTHER" id="PTHR47649:SF1">
    <property type="entry name" value="RIBONUCLEASE D"/>
    <property type="match status" value="1"/>
</dbReference>
<evidence type="ECO:0000313" key="2">
    <source>
        <dbReference type="EMBL" id="AJW30893.1"/>
    </source>
</evidence>
<reference evidence="2" key="1">
    <citation type="submission" date="2014-06" db="EMBL/GenBank/DDBJ databases">
        <authorList>
            <person name="Berube P.M."/>
        </authorList>
    </citation>
    <scope>NUCLEOTIDE SEQUENCE</scope>
    <source>
        <strain evidence="2">P0903-H212</strain>
    </source>
</reference>
<protein>
    <submittedName>
        <fullName evidence="2">Ribonuclease D related protein</fullName>
    </submittedName>
</protein>
<dbReference type="EMBL" id="KJ947871">
    <property type="protein sequence ID" value="AJW30893.1"/>
    <property type="molecule type" value="Genomic_DNA"/>
</dbReference>
<dbReference type="Pfam" id="PF01612">
    <property type="entry name" value="DNA_pol_A_exo1"/>
    <property type="match status" value="1"/>
</dbReference>
<dbReference type="SMART" id="SM00474">
    <property type="entry name" value="35EXOc"/>
    <property type="match status" value="1"/>
</dbReference>
<feature type="domain" description="3'-5' exonuclease" evidence="1">
    <location>
        <begin position="11"/>
        <end position="182"/>
    </location>
</feature>
<dbReference type="InterPro" id="IPR012337">
    <property type="entry name" value="RNaseH-like_sf"/>
</dbReference>
<sequence>MQKKLDEPSTFKIFDKDIDNETAIALKSSMALAVDTEAMGLIHGRDRLCLIQICDEFDNVICIRIERNQYSAPNLKFILEKKTIEKVFHFARFDVAALANNLNIDVNPIFCTKIASKIGRTYSPRHGLKEVVMETVGVELDKQSQSSDWGKVGDLTQKQLIYASNDVRYLLEAKHKLEAMLRREERWELAKKCFQCVPIFSELDRRRFTNIFEH</sequence>
<dbReference type="PANTHER" id="PTHR47649">
    <property type="entry name" value="RIBONUCLEASE D"/>
    <property type="match status" value="1"/>
</dbReference>
<dbReference type="InterPro" id="IPR002562">
    <property type="entry name" value="3'-5'_exonuclease_dom"/>
</dbReference>
<dbReference type="GO" id="GO:0008408">
    <property type="term" value="F:3'-5' exonuclease activity"/>
    <property type="evidence" value="ECO:0007669"/>
    <property type="project" value="InterPro"/>
</dbReference>
<dbReference type="CDD" id="cd06142">
    <property type="entry name" value="RNaseD_exo"/>
    <property type="match status" value="1"/>
</dbReference>
<dbReference type="InterPro" id="IPR051086">
    <property type="entry name" value="RNase_D-like"/>
</dbReference>
<dbReference type="GO" id="GO:0003676">
    <property type="term" value="F:nucleic acid binding"/>
    <property type="evidence" value="ECO:0007669"/>
    <property type="project" value="InterPro"/>
</dbReference>
<dbReference type="SUPFAM" id="SSF53098">
    <property type="entry name" value="Ribonuclease H-like"/>
    <property type="match status" value="1"/>
</dbReference>
<organism evidence="2">
    <name type="scientific">Prochlorococcus marinus str. P0903-H212</name>
    <dbReference type="NCBI Taxonomy" id="1622208"/>
    <lineage>
        <taxon>Bacteria</taxon>
        <taxon>Bacillati</taxon>
        <taxon>Cyanobacteriota</taxon>
        <taxon>Cyanophyceae</taxon>
        <taxon>Synechococcales</taxon>
        <taxon>Prochlorococcaceae</taxon>
        <taxon>Prochlorococcus</taxon>
    </lineage>
</organism>
<accession>A0A0D5A3Y1</accession>
<dbReference type="AlphaFoldDB" id="A0A0D5A3Y1"/>